<keyword evidence="3" id="KW-1185">Reference proteome</keyword>
<evidence type="ECO:0000313" key="2">
    <source>
        <dbReference type="EMBL" id="MED4404266.1"/>
    </source>
</evidence>
<evidence type="ECO:0000313" key="3">
    <source>
        <dbReference type="Proteomes" id="UP001342826"/>
    </source>
</evidence>
<protein>
    <submittedName>
        <fullName evidence="2">Uncharacterized protein</fullName>
    </submittedName>
</protein>
<proteinExistence type="predicted"/>
<evidence type="ECO:0000256" key="1">
    <source>
        <dbReference type="SAM" id="Phobius"/>
    </source>
</evidence>
<name>A0ABU6P4Q0_9BACI</name>
<keyword evidence="1" id="KW-0812">Transmembrane</keyword>
<comment type="caution">
    <text evidence="2">The sequence shown here is derived from an EMBL/GenBank/DDBJ whole genome shotgun (WGS) entry which is preliminary data.</text>
</comment>
<accession>A0ABU6P4Q0</accession>
<dbReference type="RefSeq" id="WP_328016057.1">
    <property type="nucleotide sequence ID" value="NZ_JARTFS010000037.1"/>
</dbReference>
<gene>
    <name evidence="2" type="ORF">P9271_23740</name>
</gene>
<dbReference type="Proteomes" id="UP001342826">
    <property type="component" value="Unassembled WGS sequence"/>
</dbReference>
<sequence>MSKKRKILILTFSGIFIFIIGGWILLNYLLLLFFEGEYRHYDEGLTIEIHNKTGEPIQNLDFILGNIEHPSFQKVASIYSLDPDTNMKITSSKIRKANFDLSLFLNYKDNSTSLLYIPVAEPYKIVAIINIINIDNKGNLTIECGGYDGIFQHEIELREDESS</sequence>
<reference evidence="2 3" key="1">
    <citation type="submission" date="2023-03" db="EMBL/GenBank/DDBJ databases">
        <title>Bacillus Genome Sequencing.</title>
        <authorList>
            <person name="Dunlap C."/>
        </authorList>
    </citation>
    <scope>NUCLEOTIDE SEQUENCE [LARGE SCALE GENOMIC DNA]</scope>
    <source>
        <strain evidence="2 3">NRS-1717</strain>
    </source>
</reference>
<keyword evidence="1" id="KW-0472">Membrane</keyword>
<organism evidence="2 3">
    <name type="scientific">Metabacillus fastidiosus</name>
    <dbReference type="NCBI Taxonomy" id="1458"/>
    <lineage>
        <taxon>Bacteria</taxon>
        <taxon>Bacillati</taxon>
        <taxon>Bacillota</taxon>
        <taxon>Bacilli</taxon>
        <taxon>Bacillales</taxon>
        <taxon>Bacillaceae</taxon>
        <taxon>Metabacillus</taxon>
    </lineage>
</organism>
<keyword evidence="1" id="KW-1133">Transmembrane helix</keyword>
<dbReference type="EMBL" id="JARTFS010000037">
    <property type="protein sequence ID" value="MED4404266.1"/>
    <property type="molecule type" value="Genomic_DNA"/>
</dbReference>
<feature type="transmembrane region" description="Helical" evidence="1">
    <location>
        <begin position="7"/>
        <end position="34"/>
    </location>
</feature>